<evidence type="ECO:0000313" key="1">
    <source>
        <dbReference type="EMBL" id="KYH33585.1"/>
    </source>
</evidence>
<organism evidence="1 2">
    <name type="scientific">Moorella mulderi DSM 14980</name>
    <dbReference type="NCBI Taxonomy" id="1122241"/>
    <lineage>
        <taxon>Bacteria</taxon>
        <taxon>Bacillati</taxon>
        <taxon>Bacillota</taxon>
        <taxon>Clostridia</taxon>
        <taxon>Neomoorellales</taxon>
        <taxon>Neomoorellaceae</taxon>
        <taxon>Neomoorella</taxon>
    </lineage>
</organism>
<proteinExistence type="predicted"/>
<sequence>MRMAQVKAADPAEKKKLTGEMKALDQELAAWDEAGQRQVLALVTMRDREVPVLMAAILFKYNFMTQ</sequence>
<evidence type="ECO:0000313" key="2">
    <source>
        <dbReference type="Proteomes" id="UP000075670"/>
    </source>
</evidence>
<gene>
    <name evidence="1" type="ORF">MOMUL_02910</name>
</gene>
<reference evidence="1 2" key="1">
    <citation type="submission" date="2016-02" db="EMBL/GenBank/DDBJ databases">
        <title>Genome sequence of Moorella mulderi DSM 14980.</title>
        <authorList>
            <person name="Poehlein A."/>
            <person name="Daniel R."/>
        </authorList>
    </citation>
    <scope>NUCLEOTIDE SEQUENCE [LARGE SCALE GENOMIC DNA]</scope>
    <source>
        <strain evidence="1 2">DSM 14980</strain>
    </source>
</reference>
<dbReference type="PATRIC" id="fig|1122241.3.peg.317"/>
<dbReference type="EMBL" id="LTBC01000001">
    <property type="protein sequence ID" value="KYH33585.1"/>
    <property type="molecule type" value="Genomic_DNA"/>
</dbReference>
<dbReference type="AlphaFoldDB" id="A0A151B0Y9"/>
<comment type="caution">
    <text evidence="1">The sequence shown here is derived from an EMBL/GenBank/DDBJ whole genome shotgun (WGS) entry which is preliminary data.</text>
</comment>
<keyword evidence="2" id="KW-1185">Reference proteome</keyword>
<protein>
    <submittedName>
        <fullName evidence="1">Uncharacterized protein</fullName>
    </submittedName>
</protein>
<dbReference type="Proteomes" id="UP000075670">
    <property type="component" value="Unassembled WGS sequence"/>
</dbReference>
<name>A0A151B0Y9_9FIRM</name>
<accession>A0A151B0Y9</accession>